<dbReference type="PROSITE" id="PS51257">
    <property type="entry name" value="PROKAR_LIPOPROTEIN"/>
    <property type="match status" value="1"/>
</dbReference>
<evidence type="ECO:0000313" key="4">
    <source>
        <dbReference type="Proteomes" id="UP000507222"/>
    </source>
</evidence>
<proteinExistence type="predicted"/>
<protein>
    <submittedName>
        <fullName evidence="2">Uncharacterized protein</fullName>
    </submittedName>
</protein>
<reference evidence="2 4" key="2">
    <citation type="submission" date="2020-05" db="EMBL/GenBank/DDBJ databases">
        <authorList>
            <person name="Campoy J."/>
            <person name="Schneeberger K."/>
            <person name="Spophaly S."/>
        </authorList>
    </citation>
    <scope>NUCLEOTIDE SEQUENCE [LARGE SCALE GENOMIC DNA]</scope>
    <source>
        <strain evidence="2">PruArmRojPasFocal</strain>
    </source>
</reference>
<feature type="transmembrane region" description="Helical" evidence="1">
    <location>
        <begin position="12"/>
        <end position="38"/>
    </location>
</feature>
<dbReference type="AlphaFoldDB" id="A0A6J5U6I0"/>
<keyword evidence="1" id="KW-1133">Transmembrane helix</keyword>
<keyword evidence="1" id="KW-0812">Transmembrane</keyword>
<keyword evidence="1" id="KW-0472">Membrane</keyword>
<keyword evidence="5" id="KW-1185">Reference proteome</keyword>
<evidence type="ECO:0000256" key="1">
    <source>
        <dbReference type="SAM" id="Phobius"/>
    </source>
</evidence>
<reference evidence="5" key="1">
    <citation type="journal article" date="2020" name="Genome Biol.">
        <title>Gamete binning: chromosome-level and haplotype-resolved genome assembly enabled by high-throughput single-cell sequencing of gamete genomes.</title>
        <authorList>
            <person name="Campoy J.A."/>
            <person name="Sun H."/>
            <person name="Goel M."/>
            <person name="Jiao W.-B."/>
            <person name="Folz-Donahue K."/>
            <person name="Wang N."/>
            <person name="Rubio M."/>
            <person name="Liu C."/>
            <person name="Kukat C."/>
            <person name="Ruiz D."/>
            <person name="Huettel B."/>
            <person name="Schneeberger K."/>
        </authorList>
    </citation>
    <scope>NUCLEOTIDE SEQUENCE [LARGE SCALE GENOMIC DNA]</scope>
    <source>
        <strain evidence="5">cv. Rojo Pasion</strain>
    </source>
</reference>
<sequence>MKRKMWFQNMKIKLIVVGIIILIGFVIFLSCGIGKLLYLFELLTLLGYARPVLPAILGWGGGRVDKINHYHICAPCNVMDP</sequence>
<evidence type="ECO:0000313" key="3">
    <source>
        <dbReference type="EMBL" id="CAB4301962.1"/>
    </source>
</evidence>
<dbReference type="Proteomes" id="UP000507245">
    <property type="component" value="Unassembled WGS sequence"/>
</dbReference>
<organism evidence="2 4">
    <name type="scientific">Prunus armeniaca</name>
    <name type="common">Apricot</name>
    <name type="synonym">Armeniaca vulgaris</name>
    <dbReference type="NCBI Taxonomy" id="36596"/>
    <lineage>
        <taxon>Eukaryota</taxon>
        <taxon>Viridiplantae</taxon>
        <taxon>Streptophyta</taxon>
        <taxon>Embryophyta</taxon>
        <taxon>Tracheophyta</taxon>
        <taxon>Spermatophyta</taxon>
        <taxon>Magnoliopsida</taxon>
        <taxon>eudicotyledons</taxon>
        <taxon>Gunneridae</taxon>
        <taxon>Pentapetalae</taxon>
        <taxon>rosids</taxon>
        <taxon>fabids</taxon>
        <taxon>Rosales</taxon>
        <taxon>Rosaceae</taxon>
        <taxon>Amygdaloideae</taxon>
        <taxon>Amygdaleae</taxon>
        <taxon>Prunus</taxon>
    </lineage>
</organism>
<gene>
    <name evidence="2" type="ORF">CURHAP_LOCUS17916</name>
    <name evidence="3" type="ORF">ORAREDHAP_LOCUS17535</name>
</gene>
<name>A0A6J5U6I0_PRUAR</name>
<accession>A0A6J5U6I0</accession>
<evidence type="ECO:0000313" key="2">
    <source>
        <dbReference type="EMBL" id="CAB4271522.1"/>
    </source>
</evidence>
<dbReference type="EMBL" id="CAEKDK010000002">
    <property type="protein sequence ID" value="CAB4271522.1"/>
    <property type="molecule type" value="Genomic_DNA"/>
</dbReference>
<dbReference type="Proteomes" id="UP000507222">
    <property type="component" value="Unassembled WGS sequence"/>
</dbReference>
<evidence type="ECO:0000313" key="5">
    <source>
        <dbReference type="Proteomes" id="UP000507245"/>
    </source>
</evidence>
<dbReference type="EMBL" id="CAEKKB010000002">
    <property type="protein sequence ID" value="CAB4301962.1"/>
    <property type="molecule type" value="Genomic_DNA"/>
</dbReference>